<dbReference type="InterPro" id="IPR050957">
    <property type="entry name" value="BMP_lipoprotein"/>
</dbReference>
<protein>
    <recommendedName>
        <fullName evidence="10">ABC transporter substrate-binding protein PnrA-like domain-containing protein</fullName>
    </recommendedName>
</protein>
<dbReference type="PROSITE" id="PS51257">
    <property type="entry name" value="PROKAR_LIPOPROTEIN"/>
    <property type="match status" value="1"/>
</dbReference>
<keyword evidence="4" id="KW-1003">Cell membrane</keyword>
<evidence type="ECO:0000256" key="2">
    <source>
        <dbReference type="ARBA" id="ARBA00008610"/>
    </source>
</evidence>
<evidence type="ECO:0000256" key="6">
    <source>
        <dbReference type="ARBA" id="ARBA00023136"/>
    </source>
</evidence>
<dbReference type="InterPro" id="IPR028082">
    <property type="entry name" value="Peripla_BP_I"/>
</dbReference>
<dbReference type="GO" id="GO:0005886">
    <property type="term" value="C:plasma membrane"/>
    <property type="evidence" value="ECO:0007669"/>
    <property type="project" value="UniProtKB-SubCell"/>
</dbReference>
<sequence length="363" mass="39419">MRKISFKTVMGTAILVFSAFVICSCTKSEEPAKKAMKVGMVTDAGTIDDKSFNQGTWEGIIRAEKELGVEIKYLKPVGTTEADYVKEISNLYDSGYKFIVCPGFKFETAIFKAQTKYPDAKLVIIDGNAHPADSYDAQNGPNTIGILFAEQEAGFTAGLAAALQLKEGRFGFIGGMEIPAVQKFNWGWQQGIKYANENLGTNIEMHPEDFVYQGTFSDIAAGQQIAASMFDRGVTCIHAAAGGVGVGVINEAKARRQVGKDVWVVGVVVNQYNEGLLPDGKSIILTSAMKYVDRASYDMIKDELNGKFQGGTTLVLTAKEDAVGIPAENPNLSDDVQKKVDEIYQQIKSDAIVVADKQGDLFR</sequence>
<dbReference type="InterPro" id="IPR003760">
    <property type="entry name" value="PnrA-like"/>
</dbReference>
<organism evidence="11 12">
    <name type="scientific">Treponema medium ATCC 700293</name>
    <dbReference type="NCBI Taxonomy" id="1125700"/>
    <lineage>
        <taxon>Bacteria</taxon>
        <taxon>Pseudomonadati</taxon>
        <taxon>Spirochaetota</taxon>
        <taxon>Spirochaetia</taxon>
        <taxon>Spirochaetales</taxon>
        <taxon>Treponemataceae</taxon>
        <taxon>Treponema</taxon>
    </lineage>
</organism>
<evidence type="ECO:0000256" key="9">
    <source>
        <dbReference type="SAM" id="SignalP"/>
    </source>
</evidence>
<feature type="domain" description="ABC transporter substrate-binding protein PnrA-like" evidence="10">
    <location>
        <begin position="37"/>
        <end position="357"/>
    </location>
</feature>
<dbReference type="CDD" id="cd06354">
    <property type="entry name" value="PBP1_PrnA-like"/>
    <property type="match status" value="1"/>
</dbReference>
<comment type="subcellular location">
    <subcellularLocation>
        <location evidence="1">Cell membrane</location>
        <topology evidence="1">Lipid-anchor</topology>
    </subcellularLocation>
</comment>
<evidence type="ECO:0000256" key="7">
    <source>
        <dbReference type="ARBA" id="ARBA00023139"/>
    </source>
</evidence>
<feature type="chain" id="PRO_5041668746" description="ABC transporter substrate-binding protein PnrA-like domain-containing protein" evidence="9">
    <location>
        <begin position="24"/>
        <end position="363"/>
    </location>
</feature>
<dbReference type="Pfam" id="PF02608">
    <property type="entry name" value="Bmp"/>
    <property type="match status" value="1"/>
</dbReference>
<evidence type="ECO:0000313" key="11">
    <source>
        <dbReference type="EMBL" id="EPF30105.1"/>
    </source>
</evidence>
<dbReference type="Proteomes" id="UP000014634">
    <property type="component" value="Unassembled WGS sequence"/>
</dbReference>
<accession>A0AA87THL6</accession>
<dbReference type="Gene3D" id="3.40.50.2300">
    <property type="match status" value="2"/>
</dbReference>
<evidence type="ECO:0000313" key="12">
    <source>
        <dbReference type="Proteomes" id="UP000014634"/>
    </source>
</evidence>
<feature type="signal peptide" evidence="9">
    <location>
        <begin position="1"/>
        <end position="23"/>
    </location>
</feature>
<evidence type="ECO:0000259" key="10">
    <source>
        <dbReference type="Pfam" id="PF02608"/>
    </source>
</evidence>
<name>A0AA87THL6_TREMD</name>
<comment type="similarity">
    <text evidence="2">Belongs to the BMP lipoprotein family.</text>
</comment>
<evidence type="ECO:0000256" key="3">
    <source>
        <dbReference type="ARBA" id="ARBA00022448"/>
    </source>
</evidence>
<dbReference type="SUPFAM" id="SSF53822">
    <property type="entry name" value="Periplasmic binding protein-like I"/>
    <property type="match status" value="1"/>
</dbReference>
<evidence type="ECO:0000256" key="8">
    <source>
        <dbReference type="ARBA" id="ARBA00023288"/>
    </source>
</evidence>
<keyword evidence="5 9" id="KW-0732">Signal</keyword>
<evidence type="ECO:0000256" key="5">
    <source>
        <dbReference type="ARBA" id="ARBA00022729"/>
    </source>
</evidence>
<gene>
    <name evidence="11" type="ORF">HMPREF9195_00118</name>
</gene>
<keyword evidence="6" id="KW-0472">Membrane</keyword>
<evidence type="ECO:0000256" key="4">
    <source>
        <dbReference type="ARBA" id="ARBA00022475"/>
    </source>
</evidence>
<proteinExistence type="inferred from homology"/>
<dbReference type="PANTHER" id="PTHR34296:SF2">
    <property type="entry name" value="ABC TRANSPORTER GUANOSINE-BINDING PROTEIN NUPN"/>
    <property type="match status" value="1"/>
</dbReference>
<keyword evidence="7" id="KW-0564">Palmitate</keyword>
<dbReference type="EMBL" id="ATFE01000001">
    <property type="protein sequence ID" value="EPF30105.1"/>
    <property type="molecule type" value="Genomic_DNA"/>
</dbReference>
<keyword evidence="3" id="KW-0813">Transport</keyword>
<dbReference type="PANTHER" id="PTHR34296">
    <property type="entry name" value="TRANSCRIPTIONAL ACTIVATOR PROTEIN MED"/>
    <property type="match status" value="1"/>
</dbReference>
<dbReference type="RefSeq" id="WP_016670446.1">
    <property type="nucleotide sequence ID" value="NZ_KE332517.1"/>
</dbReference>
<comment type="caution">
    <text evidence="11">The sequence shown here is derived from an EMBL/GenBank/DDBJ whole genome shotgun (WGS) entry which is preliminary data.</text>
</comment>
<keyword evidence="8" id="KW-0449">Lipoprotein</keyword>
<dbReference type="AlphaFoldDB" id="A0AA87THL6"/>
<evidence type="ECO:0000256" key="1">
    <source>
        <dbReference type="ARBA" id="ARBA00004193"/>
    </source>
</evidence>
<reference evidence="11 12" key="1">
    <citation type="submission" date="2013-04" db="EMBL/GenBank/DDBJ databases">
        <title>The Genome Sequence of Treponema medium ATCC 700293.</title>
        <authorList>
            <consortium name="The Broad Institute Genomics Platform"/>
            <person name="Earl A."/>
            <person name="Ward D."/>
            <person name="Feldgarden M."/>
            <person name="Gevers D."/>
            <person name="Leonetti C."/>
            <person name="Blanton J.M."/>
            <person name="Dewhirst F.E."/>
            <person name="Izard J."/>
            <person name="Walker B."/>
            <person name="Young S."/>
            <person name="Zeng Q."/>
            <person name="Gargeya S."/>
            <person name="Fitzgerald M."/>
            <person name="Haas B."/>
            <person name="Abouelleil A."/>
            <person name="Allen A.W."/>
            <person name="Alvarado L."/>
            <person name="Arachchi H.M."/>
            <person name="Berlin A.M."/>
            <person name="Chapman S.B."/>
            <person name="Gainer-Dewar J."/>
            <person name="Goldberg J."/>
            <person name="Griggs A."/>
            <person name="Gujja S."/>
            <person name="Hansen M."/>
            <person name="Howarth C."/>
            <person name="Imamovic A."/>
            <person name="Ireland A."/>
            <person name="Larimer J."/>
            <person name="McCowan C."/>
            <person name="Murphy C."/>
            <person name="Pearson M."/>
            <person name="Poon T.W."/>
            <person name="Priest M."/>
            <person name="Roberts A."/>
            <person name="Saif S."/>
            <person name="Shea T."/>
            <person name="Sisk P."/>
            <person name="Sykes S."/>
            <person name="Wortman J."/>
            <person name="Nusbaum C."/>
            <person name="Birren B."/>
        </authorList>
    </citation>
    <scope>NUCLEOTIDE SEQUENCE [LARGE SCALE GENOMIC DNA]</scope>
    <source>
        <strain evidence="11 12">ATCC 700293</strain>
    </source>
</reference>